<evidence type="ECO:0000313" key="1">
    <source>
        <dbReference type="EnsemblPlants" id="Bo5g050780.1"/>
    </source>
</evidence>
<reference evidence="1 2" key="1">
    <citation type="journal article" date="2014" name="Genome Biol.">
        <title>Transcriptome and methylome profiling reveals relics of genome dominance in the mesopolyploid Brassica oleracea.</title>
        <authorList>
            <person name="Parkin I.A."/>
            <person name="Koh C."/>
            <person name="Tang H."/>
            <person name="Robinson S.J."/>
            <person name="Kagale S."/>
            <person name="Clarke W.E."/>
            <person name="Town C.D."/>
            <person name="Nixon J."/>
            <person name="Krishnakumar V."/>
            <person name="Bidwell S.L."/>
            <person name="Denoeud F."/>
            <person name="Belcram H."/>
            <person name="Links M.G."/>
            <person name="Just J."/>
            <person name="Clarke C."/>
            <person name="Bender T."/>
            <person name="Huebert T."/>
            <person name="Mason A.S."/>
            <person name="Pires J.C."/>
            <person name="Barker G."/>
            <person name="Moore J."/>
            <person name="Walley P.G."/>
            <person name="Manoli S."/>
            <person name="Batley J."/>
            <person name="Edwards D."/>
            <person name="Nelson M.N."/>
            <person name="Wang X."/>
            <person name="Paterson A.H."/>
            <person name="King G."/>
            <person name="Bancroft I."/>
            <person name="Chalhoub B."/>
            <person name="Sharpe A.G."/>
        </authorList>
    </citation>
    <scope>NUCLEOTIDE SEQUENCE</scope>
    <source>
        <strain evidence="1 2">cv. TO1000</strain>
    </source>
</reference>
<sequence length="67" mass="7523">MDSHPADHPDSPTGVLIVTAVHLSVLEVPFAFSDHIQHLAKVILQFRVLQSGSLDWIRSGYELRMEN</sequence>
<organism evidence="1 2">
    <name type="scientific">Brassica oleracea var. oleracea</name>
    <dbReference type="NCBI Taxonomy" id="109376"/>
    <lineage>
        <taxon>Eukaryota</taxon>
        <taxon>Viridiplantae</taxon>
        <taxon>Streptophyta</taxon>
        <taxon>Embryophyta</taxon>
        <taxon>Tracheophyta</taxon>
        <taxon>Spermatophyta</taxon>
        <taxon>Magnoliopsida</taxon>
        <taxon>eudicotyledons</taxon>
        <taxon>Gunneridae</taxon>
        <taxon>Pentapetalae</taxon>
        <taxon>rosids</taxon>
        <taxon>malvids</taxon>
        <taxon>Brassicales</taxon>
        <taxon>Brassicaceae</taxon>
        <taxon>Brassiceae</taxon>
        <taxon>Brassica</taxon>
    </lineage>
</organism>
<keyword evidence="2" id="KW-1185">Reference proteome</keyword>
<proteinExistence type="predicted"/>
<dbReference type="AlphaFoldDB" id="A0A0D3CDY2"/>
<dbReference type="HOGENOM" id="CLU_2815951_0_0_1"/>
<protein>
    <submittedName>
        <fullName evidence="1">Uncharacterized protein</fullName>
    </submittedName>
</protein>
<dbReference type="Gramene" id="Bo5g050780.1">
    <property type="protein sequence ID" value="Bo5g050780.1"/>
    <property type="gene ID" value="Bo5g050780"/>
</dbReference>
<dbReference type="Proteomes" id="UP000032141">
    <property type="component" value="Chromosome C5"/>
</dbReference>
<dbReference type="EnsemblPlants" id="Bo5g050780.1">
    <property type="protein sequence ID" value="Bo5g050780.1"/>
    <property type="gene ID" value="Bo5g050780"/>
</dbReference>
<evidence type="ECO:0000313" key="2">
    <source>
        <dbReference type="Proteomes" id="UP000032141"/>
    </source>
</evidence>
<name>A0A0D3CDY2_BRAOL</name>
<accession>A0A0D3CDY2</accession>
<reference evidence="1" key="2">
    <citation type="submission" date="2015-03" db="UniProtKB">
        <authorList>
            <consortium name="EnsemblPlants"/>
        </authorList>
    </citation>
    <scope>IDENTIFICATION</scope>
</reference>